<evidence type="ECO:0000256" key="4">
    <source>
        <dbReference type="ARBA" id="ARBA00005189"/>
    </source>
</evidence>
<organism evidence="18 19">
    <name type="scientific">Haematococcus lacustris</name>
    <name type="common">Green alga</name>
    <name type="synonym">Haematococcus pluvialis</name>
    <dbReference type="NCBI Taxonomy" id="44745"/>
    <lineage>
        <taxon>Eukaryota</taxon>
        <taxon>Viridiplantae</taxon>
        <taxon>Chlorophyta</taxon>
        <taxon>core chlorophytes</taxon>
        <taxon>Chlorophyceae</taxon>
        <taxon>CS clade</taxon>
        <taxon>Chlamydomonadales</taxon>
        <taxon>Haematococcaceae</taxon>
        <taxon>Haematococcus</taxon>
    </lineage>
</organism>
<comment type="pathway">
    <text evidence="3 16">Phospholipid metabolism; CDP-diacylglycerol biosynthesis; CDP-diacylglycerol from sn-glycerol 3-phosphate: step 3/3.</text>
</comment>
<evidence type="ECO:0000256" key="2">
    <source>
        <dbReference type="ARBA" id="ARBA00004141"/>
    </source>
</evidence>
<keyword evidence="8 16" id="KW-0808">Transferase</keyword>
<dbReference type="InterPro" id="IPR000374">
    <property type="entry name" value="PC_trans"/>
</dbReference>
<keyword evidence="15" id="KW-1208">Phospholipid metabolism</keyword>
<gene>
    <name evidence="18" type="ORF">HaLaN_19225</name>
</gene>
<comment type="subcellular location">
    <subcellularLocation>
        <location evidence="2">Membrane</location>
        <topology evidence="2">Multi-pass membrane protein</topology>
    </subcellularLocation>
</comment>
<evidence type="ECO:0000256" key="17">
    <source>
        <dbReference type="SAM" id="Phobius"/>
    </source>
</evidence>
<keyword evidence="9 16" id="KW-0812">Transmembrane</keyword>
<evidence type="ECO:0000256" key="15">
    <source>
        <dbReference type="ARBA" id="ARBA00023264"/>
    </source>
</evidence>
<evidence type="ECO:0000256" key="5">
    <source>
        <dbReference type="ARBA" id="ARBA00010185"/>
    </source>
</evidence>
<feature type="transmembrane region" description="Helical" evidence="17">
    <location>
        <begin position="77"/>
        <end position="95"/>
    </location>
</feature>
<dbReference type="GO" id="GO:0016024">
    <property type="term" value="P:CDP-diacylglycerol biosynthetic process"/>
    <property type="evidence" value="ECO:0007669"/>
    <property type="project" value="UniProtKB-UniPathway"/>
</dbReference>
<dbReference type="GO" id="GO:0005789">
    <property type="term" value="C:endoplasmic reticulum membrane"/>
    <property type="evidence" value="ECO:0007669"/>
    <property type="project" value="TreeGrafter"/>
</dbReference>
<comment type="catalytic activity">
    <reaction evidence="1 16">
        <text>a 1,2-diacyl-sn-glycero-3-phosphate + CTP + H(+) = a CDP-1,2-diacyl-sn-glycerol + diphosphate</text>
        <dbReference type="Rhea" id="RHEA:16229"/>
        <dbReference type="ChEBI" id="CHEBI:15378"/>
        <dbReference type="ChEBI" id="CHEBI:33019"/>
        <dbReference type="ChEBI" id="CHEBI:37563"/>
        <dbReference type="ChEBI" id="CHEBI:58332"/>
        <dbReference type="ChEBI" id="CHEBI:58608"/>
        <dbReference type="EC" id="2.7.7.41"/>
    </reaction>
</comment>
<evidence type="ECO:0000256" key="6">
    <source>
        <dbReference type="ARBA" id="ARBA00012487"/>
    </source>
</evidence>
<dbReference type="AlphaFoldDB" id="A0A699ZLA5"/>
<feature type="transmembrane region" description="Helical" evidence="17">
    <location>
        <begin position="265"/>
        <end position="287"/>
    </location>
</feature>
<dbReference type="UniPathway" id="UPA00557">
    <property type="reaction ID" value="UER00614"/>
</dbReference>
<evidence type="ECO:0000313" key="19">
    <source>
        <dbReference type="Proteomes" id="UP000485058"/>
    </source>
</evidence>
<evidence type="ECO:0000256" key="9">
    <source>
        <dbReference type="ARBA" id="ARBA00022692"/>
    </source>
</evidence>
<evidence type="ECO:0000256" key="3">
    <source>
        <dbReference type="ARBA" id="ARBA00005119"/>
    </source>
</evidence>
<keyword evidence="14" id="KW-0594">Phospholipid biosynthesis</keyword>
<keyword evidence="7" id="KW-0444">Lipid biosynthesis</keyword>
<reference evidence="18 19" key="1">
    <citation type="submission" date="2020-02" db="EMBL/GenBank/DDBJ databases">
        <title>Draft genome sequence of Haematococcus lacustris strain NIES-144.</title>
        <authorList>
            <person name="Morimoto D."/>
            <person name="Nakagawa S."/>
            <person name="Yoshida T."/>
            <person name="Sawayama S."/>
        </authorList>
    </citation>
    <scope>NUCLEOTIDE SEQUENCE [LARGE SCALE GENOMIC DNA]</scope>
    <source>
        <strain evidence="18 19">NIES-144</strain>
    </source>
</reference>
<dbReference type="Proteomes" id="UP000485058">
    <property type="component" value="Unassembled WGS sequence"/>
</dbReference>
<comment type="similarity">
    <text evidence="5 16">Belongs to the CDS family.</text>
</comment>
<feature type="transmembrane region" description="Helical" evidence="17">
    <location>
        <begin position="107"/>
        <end position="126"/>
    </location>
</feature>
<comment type="caution">
    <text evidence="18">The sequence shown here is derived from an EMBL/GenBank/DDBJ whole genome shotgun (WGS) entry which is preliminary data.</text>
</comment>
<dbReference type="Pfam" id="PF01148">
    <property type="entry name" value="CTP_transf_1"/>
    <property type="match status" value="1"/>
</dbReference>
<protein>
    <recommendedName>
        <fullName evidence="6 16">Phosphatidate cytidylyltransferase</fullName>
        <ecNumber evidence="6 16">2.7.7.41</ecNumber>
    </recommendedName>
</protein>
<evidence type="ECO:0000256" key="13">
    <source>
        <dbReference type="ARBA" id="ARBA00023136"/>
    </source>
</evidence>
<dbReference type="PANTHER" id="PTHR13773:SF8">
    <property type="entry name" value="PHOSPHATIDATE CYTIDYLYLTRANSFERASE, PHOTORECEPTOR-SPECIFIC"/>
    <property type="match status" value="1"/>
</dbReference>
<dbReference type="GO" id="GO:0004605">
    <property type="term" value="F:phosphatidate cytidylyltransferase activity"/>
    <property type="evidence" value="ECO:0007669"/>
    <property type="project" value="UniProtKB-EC"/>
</dbReference>
<evidence type="ECO:0000256" key="7">
    <source>
        <dbReference type="ARBA" id="ARBA00022516"/>
    </source>
</evidence>
<dbReference type="PROSITE" id="PS01315">
    <property type="entry name" value="CDS"/>
    <property type="match status" value="1"/>
</dbReference>
<evidence type="ECO:0000256" key="11">
    <source>
        <dbReference type="ARBA" id="ARBA00022989"/>
    </source>
</evidence>
<accession>A0A699ZLA5</accession>
<evidence type="ECO:0000256" key="10">
    <source>
        <dbReference type="ARBA" id="ARBA00022695"/>
    </source>
</evidence>
<comment type="pathway">
    <text evidence="4">Lipid metabolism.</text>
</comment>
<sequence>MFLLFAMQVGVVREFFAIARVPHQDRRLPGFRAQQWYFFLIADFFLLGRLIRSNVLVEVTSTRLLAKLFSWVMRRHTMVSYAMYLAGFVSFVLSLKKGMYLYQFSQFAWTHTIILIVVVPSSFIVSNVFAGIIWWMLPSMLVICNDICAYLAGFFFGRTPLISLSPKKTWEGFLGGALGTVVLAFVLATVLARSKWMVCPRKDLSLFGKLDCALDDIYQPRLYSWADLDEYVPDPVIDKLVQAVGRLPPQLGQAVRSLSFTAMPIQVHAMFLALFASIIAPFGGFCASGFKRAFKMKDFGDTIPGHGGVTDRFDCQVQGHPP</sequence>
<proteinExistence type="inferred from homology"/>
<keyword evidence="12" id="KW-0443">Lipid metabolism</keyword>
<dbReference type="EC" id="2.7.7.41" evidence="6 16"/>
<keyword evidence="19" id="KW-1185">Reference proteome</keyword>
<evidence type="ECO:0000256" key="14">
    <source>
        <dbReference type="ARBA" id="ARBA00023209"/>
    </source>
</evidence>
<feature type="transmembrane region" description="Helical" evidence="17">
    <location>
        <begin position="132"/>
        <end position="157"/>
    </location>
</feature>
<dbReference type="PANTHER" id="PTHR13773">
    <property type="entry name" value="PHOSPHATIDATE CYTIDYLYLTRANSFERASE"/>
    <property type="match status" value="1"/>
</dbReference>
<keyword evidence="10 16" id="KW-0548">Nucleotidyltransferase</keyword>
<keyword evidence="11 17" id="KW-1133">Transmembrane helix</keyword>
<dbReference type="EMBL" id="BLLF01001917">
    <property type="protein sequence ID" value="GFH21850.1"/>
    <property type="molecule type" value="Genomic_DNA"/>
</dbReference>
<evidence type="ECO:0000313" key="18">
    <source>
        <dbReference type="EMBL" id="GFH21850.1"/>
    </source>
</evidence>
<evidence type="ECO:0000256" key="16">
    <source>
        <dbReference type="RuleBase" id="RU003938"/>
    </source>
</evidence>
<keyword evidence="13 17" id="KW-0472">Membrane</keyword>
<feature type="non-terminal residue" evidence="18">
    <location>
        <position position="1"/>
    </location>
</feature>
<dbReference type="InterPro" id="IPR016720">
    <property type="entry name" value="PC_Trfase_euk"/>
</dbReference>
<feature type="transmembrane region" description="Helical" evidence="17">
    <location>
        <begin position="169"/>
        <end position="192"/>
    </location>
</feature>
<evidence type="ECO:0000256" key="12">
    <source>
        <dbReference type="ARBA" id="ARBA00023098"/>
    </source>
</evidence>
<name>A0A699ZLA5_HAELA</name>
<evidence type="ECO:0000256" key="1">
    <source>
        <dbReference type="ARBA" id="ARBA00001698"/>
    </source>
</evidence>
<evidence type="ECO:0000256" key="8">
    <source>
        <dbReference type="ARBA" id="ARBA00022679"/>
    </source>
</evidence>